<dbReference type="CDD" id="cd07185">
    <property type="entry name" value="OmpA_C-like"/>
    <property type="match status" value="1"/>
</dbReference>
<name>A0A238XGY4_9FLAO</name>
<dbReference type="Pfam" id="PF07676">
    <property type="entry name" value="PD40"/>
    <property type="match status" value="1"/>
</dbReference>
<dbReference type="SUPFAM" id="SSF103088">
    <property type="entry name" value="OmpA-like"/>
    <property type="match status" value="1"/>
</dbReference>
<dbReference type="Pfam" id="PF00691">
    <property type="entry name" value="OmpA"/>
    <property type="match status" value="1"/>
</dbReference>
<feature type="domain" description="OmpA-like" evidence="6">
    <location>
        <begin position="413"/>
        <end position="535"/>
    </location>
</feature>
<dbReference type="OrthoDB" id="9809364at2"/>
<dbReference type="PRINTS" id="PR01021">
    <property type="entry name" value="OMPADOMAIN"/>
</dbReference>
<keyword evidence="2 4" id="KW-0472">Membrane</keyword>
<dbReference type="PANTHER" id="PTHR30329">
    <property type="entry name" value="STATOR ELEMENT OF FLAGELLAR MOTOR COMPLEX"/>
    <property type="match status" value="1"/>
</dbReference>
<dbReference type="InterPro" id="IPR006664">
    <property type="entry name" value="OMP_bac"/>
</dbReference>
<dbReference type="EMBL" id="FZNT01000005">
    <property type="protein sequence ID" value="SNR57179.1"/>
    <property type="molecule type" value="Genomic_DNA"/>
</dbReference>
<comment type="subcellular location">
    <subcellularLocation>
        <location evidence="1">Cell outer membrane</location>
    </subcellularLocation>
</comment>
<evidence type="ECO:0000256" key="3">
    <source>
        <dbReference type="ARBA" id="ARBA00023237"/>
    </source>
</evidence>
<dbReference type="PROSITE" id="PS51123">
    <property type="entry name" value="OMPA_2"/>
    <property type="match status" value="1"/>
</dbReference>
<gene>
    <name evidence="7" type="ORF">SAMN06265371_105263</name>
</gene>
<dbReference type="PANTHER" id="PTHR30329:SF21">
    <property type="entry name" value="LIPOPROTEIN YIAD-RELATED"/>
    <property type="match status" value="1"/>
</dbReference>
<evidence type="ECO:0000256" key="1">
    <source>
        <dbReference type="ARBA" id="ARBA00004442"/>
    </source>
</evidence>
<organism evidence="7 8">
    <name type="scientific">Lutibacter agarilyticus</name>
    <dbReference type="NCBI Taxonomy" id="1109740"/>
    <lineage>
        <taxon>Bacteria</taxon>
        <taxon>Pseudomonadati</taxon>
        <taxon>Bacteroidota</taxon>
        <taxon>Flavobacteriia</taxon>
        <taxon>Flavobacteriales</taxon>
        <taxon>Flavobacteriaceae</taxon>
        <taxon>Lutibacter</taxon>
    </lineage>
</organism>
<evidence type="ECO:0000256" key="5">
    <source>
        <dbReference type="SAM" id="SignalP"/>
    </source>
</evidence>
<feature type="chain" id="PRO_5012782740" evidence="5">
    <location>
        <begin position="19"/>
        <end position="538"/>
    </location>
</feature>
<dbReference type="RefSeq" id="WP_089381751.1">
    <property type="nucleotide sequence ID" value="NZ_FZNT01000005.1"/>
</dbReference>
<evidence type="ECO:0000256" key="4">
    <source>
        <dbReference type="PROSITE-ProRule" id="PRU00473"/>
    </source>
</evidence>
<keyword evidence="8" id="KW-1185">Reference proteome</keyword>
<feature type="signal peptide" evidence="5">
    <location>
        <begin position="1"/>
        <end position="18"/>
    </location>
</feature>
<reference evidence="7 8" key="1">
    <citation type="submission" date="2017-06" db="EMBL/GenBank/DDBJ databases">
        <authorList>
            <person name="Kim H.J."/>
            <person name="Triplett B.A."/>
        </authorList>
    </citation>
    <scope>NUCLEOTIDE SEQUENCE [LARGE SCALE GENOMIC DNA]</scope>
    <source>
        <strain evidence="7 8">DSM 29150</strain>
    </source>
</reference>
<evidence type="ECO:0000313" key="8">
    <source>
        <dbReference type="Proteomes" id="UP000198384"/>
    </source>
</evidence>
<dbReference type="GO" id="GO:0009279">
    <property type="term" value="C:cell outer membrane"/>
    <property type="evidence" value="ECO:0007669"/>
    <property type="project" value="UniProtKB-SubCell"/>
</dbReference>
<evidence type="ECO:0000313" key="7">
    <source>
        <dbReference type="EMBL" id="SNR57179.1"/>
    </source>
</evidence>
<keyword evidence="5" id="KW-0732">Signal</keyword>
<sequence length="538" mass="61037">MKKFTILLLLFCISLLRAQGLQNTTKEVTLKGNYTIKNIAVNTKYQDYGVSYAGDSTVIFTSSRKSKTIKNRVWKGNDQPFLQLYKGVCSEDGEISEVTLFSKKVNSKFHDADVTFSKDLKTIYFTRNNYLNKKFKKDTLNRNLNQLYKAKIKNKDDWEVKQMPFNNDNYQTGHPVLNAAEDKLYFISDMLGGYGETDIYVVDILNDSTYSAPRNLGPNVNTQGKEMFPFVDENDVLYFSSNGYVDGKGGLDIYVAPIQHGEVVKKAQNIGEPLNSNKDDFSFVQKPNTNLGYFSSNRDGGNGDDDIYSFVELTPLTFKCNQLVQGVIRDKNTNELLPGALVELFDHQGVLLESKITDANATFSFNLNCETNYKLVGSEKDYTIDDEEISTSNVYNSEFKVDLNLAISEFVYVRDSLMIKINPLYFDLNKSYIRSDAAVELEKVVAIMRKYPEIKIQLNSHTDSRAPDAYNLKLSNRRAKSSIDWIIKKGIDPSRITGQGYGETQLVNKCSNDVPCTEAEHQLNRRTEFVIVNPEAIK</sequence>
<protein>
    <submittedName>
        <fullName evidence="7">WD40-like Beta Propeller Repeat</fullName>
    </submittedName>
</protein>
<accession>A0A238XGY4</accession>
<dbReference type="SUPFAM" id="SSF82171">
    <property type="entry name" value="DPP6 N-terminal domain-like"/>
    <property type="match status" value="1"/>
</dbReference>
<keyword evidence="3" id="KW-0998">Cell outer membrane</keyword>
<evidence type="ECO:0000256" key="2">
    <source>
        <dbReference type="ARBA" id="ARBA00023136"/>
    </source>
</evidence>
<dbReference type="InterPro" id="IPR050330">
    <property type="entry name" value="Bact_OuterMem_StrucFunc"/>
</dbReference>
<dbReference type="InterPro" id="IPR006665">
    <property type="entry name" value="OmpA-like"/>
</dbReference>
<dbReference type="Proteomes" id="UP000198384">
    <property type="component" value="Unassembled WGS sequence"/>
</dbReference>
<dbReference type="AlphaFoldDB" id="A0A238XGY4"/>
<dbReference type="Gene3D" id="3.30.1330.60">
    <property type="entry name" value="OmpA-like domain"/>
    <property type="match status" value="1"/>
</dbReference>
<evidence type="ECO:0000259" key="6">
    <source>
        <dbReference type="PROSITE" id="PS51123"/>
    </source>
</evidence>
<dbReference type="InterPro" id="IPR036737">
    <property type="entry name" value="OmpA-like_sf"/>
</dbReference>
<dbReference type="InterPro" id="IPR011659">
    <property type="entry name" value="WD40"/>
</dbReference>
<proteinExistence type="predicted"/>